<comment type="caution">
    <text evidence="3">The sequence shown here is derived from an EMBL/GenBank/DDBJ whole genome shotgun (WGS) entry which is preliminary data.</text>
</comment>
<feature type="transmembrane region" description="Helical" evidence="1">
    <location>
        <begin position="383"/>
        <end position="405"/>
    </location>
</feature>
<feature type="transmembrane region" description="Helical" evidence="1">
    <location>
        <begin position="315"/>
        <end position="334"/>
    </location>
</feature>
<proteinExistence type="predicted"/>
<dbReference type="InterPro" id="IPR051207">
    <property type="entry name" value="ComplexI_NDUFA9_subunit"/>
</dbReference>
<dbReference type="AlphaFoldDB" id="A0A838L0N3"/>
<organism evidence="3 4">
    <name type="scientific">Sphingomonas chungangi</name>
    <dbReference type="NCBI Taxonomy" id="2683589"/>
    <lineage>
        <taxon>Bacteria</taxon>
        <taxon>Pseudomonadati</taxon>
        <taxon>Pseudomonadota</taxon>
        <taxon>Alphaproteobacteria</taxon>
        <taxon>Sphingomonadales</taxon>
        <taxon>Sphingomonadaceae</taxon>
        <taxon>Sphingomonas</taxon>
    </lineage>
</organism>
<dbReference type="SUPFAM" id="SSF51735">
    <property type="entry name" value="NAD(P)-binding Rossmann-fold domains"/>
    <property type="match status" value="1"/>
</dbReference>
<evidence type="ECO:0000313" key="3">
    <source>
        <dbReference type="EMBL" id="MBA2933053.1"/>
    </source>
</evidence>
<keyword evidence="1" id="KW-0472">Membrane</keyword>
<keyword evidence="1" id="KW-1133">Transmembrane helix</keyword>
<feature type="domain" description="NAD-dependent epimerase/dehydratase" evidence="2">
    <location>
        <begin position="3"/>
        <end position="200"/>
    </location>
</feature>
<dbReference type="InterPro" id="IPR036291">
    <property type="entry name" value="NAD(P)-bd_dom_sf"/>
</dbReference>
<dbReference type="RefSeq" id="WP_160365113.1">
    <property type="nucleotide sequence ID" value="NZ_JACEIB010000001.1"/>
</dbReference>
<feature type="transmembrane region" description="Helical" evidence="1">
    <location>
        <begin position="354"/>
        <end position="376"/>
    </location>
</feature>
<dbReference type="GO" id="GO:0044877">
    <property type="term" value="F:protein-containing complex binding"/>
    <property type="evidence" value="ECO:0007669"/>
    <property type="project" value="TreeGrafter"/>
</dbReference>
<keyword evidence="4" id="KW-1185">Reference proteome</keyword>
<dbReference type="Gene3D" id="3.40.50.720">
    <property type="entry name" value="NAD(P)-binding Rossmann-like Domain"/>
    <property type="match status" value="1"/>
</dbReference>
<dbReference type="PANTHER" id="PTHR12126">
    <property type="entry name" value="NADH-UBIQUINONE OXIDOREDUCTASE 39 KDA SUBUNIT-RELATED"/>
    <property type="match status" value="1"/>
</dbReference>
<dbReference type="PANTHER" id="PTHR12126:SF11">
    <property type="entry name" value="NADH DEHYDROGENASE [UBIQUINONE] 1 ALPHA SUBCOMPLEX SUBUNIT 9, MITOCHONDRIAL"/>
    <property type="match status" value="1"/>
</dbReference>
<dbReference type="InterPro" id="IPR001509">
    <property type="entry name" value="Epimerase_deHydtase"/>
</dbReference>
<protein>
    <submittedName>
        <fullName evidence="3">SDR family oxidoreductase</fullName>
    </submittedName>
</protein>
<accession>A0A838L0N3</accession>
<dbReference type="Proteomes" id="UP000570166">
    <property type="component" value="Unassembled WGS sequence"/>
</dbReference>
<dbReference type="Pfam" id="PF01370">
    <property type="entry name" value="Epimerase"/>
    <property type="match status" value="1"/>
</dbReference>
<keyword evidence="1" id="KW-0812">Transmembrane</keyword>
<evidence type="ECO:0000313" key="4">
    <source>
        <dbReference type="Proteomes" id="UP000570166"/>
    </source>
</evidence>
<evidence type="ECO:0000259" key="2">
    <source>
        <dbReference type="Pfam" id="PF01370"/>
    </source>
</evidence>
<reference evidence="3 4" key="1">
    <citation type="submission" date="2020-07" db="EMBL/GenBank/DDBJ databases">
        <authorList>
            <person name="Sun Q."/>
        </authorList>
    </citation>
    <scope>NUCLEOTIDE SEQUENCE [LARGE SCALE GENOMIC DNA]</scope>
    <source>
        <strain evidence="3 4">CGMCC 1.13654</strain>
    </source>
</reference>
<sequence>MHVLIVGASGFVGRHLAGRLATDGTRVTVAGRDTGKLARLLPGLAAIGCDLARDTMADWLPRLTGVDVVVNCAGLIRDAGGRYALVHDAGARILFDACLAAGVTRVVQVSALGADDQATTRYHLSKRAADDHLAALDPTGERMDWVVLRPSLIVGRGGQSTALFTCLAAAPLPIRLGPGNWLLQPIHVDDLVKAIVRLLHCAGPIAARIDAAGPEAMTTDEITLGFRRWLGLAPARFLIVPRGLVAASAWIGQRLGLGAATPESLAMLEAGNTGDPVPFEAACGFRAAPLDAALARTPATPMDLAEARIAPLRSVLRIALALIWLAGGIVPLTLTPRAASMALLARTGITGGFAPIALFGASAIDFAIGMALLFGFRVRSVSAASIGMMAAYSAILAACFPALWADPFGPLVKNIAVLGLALAVRALETDRG</sequence>
<evidence type="ECO:0000256" key="1">
    <source>
        <dbReference type="SAM" id="Phobius"/>
    </source>
</evidence>
<dbReference type="Pfam" id="PF13781">
    <property type="entry name" value="DoxX_3"/>
    <property type="match status" value="1"/>
</dbReference>
<name>A0A838L0N3_9SPHN</name>
<dbReference type="EMBL" id="JACEIB010000001">
    <property type="protein sequence ID" value="MBA2933053.1"/>
    <property type="molecule type" value="Genomic_DNA"/>
</dbReference>
<gene>
    <name evidence="3" type="ORF">HZF05_02975</name>
</gene>
<dbReference type="InterPro" id="IPR025695">
    <property type="entry name" value="DoxX-like"/>
</dbReference>